<feature type="region of interest" description="Disordered" evidence="1">
    <location>
        <begin position="74"/>
        <end position="145"/>
    </location>
</feature>
<proteinExistence type="predicted"/>
<feature type="compositionally biased region" description="Basic and acidic residues" evidence="1">
    <location>
        <begin position="91"/>
        <end position="104"/>
    </location>
</feature>
<keyword evidence="2" id="KW-0472">Membrane</keyword>
<protein>
    <recommendedName>
        <fullName evidence="5">YtxH domain-containing protein</fullName>
    </recommendedName>
</protein>
<keyword evidence="2" id="KW-0812">Transmembrane</keyword>
<evidence type="ECO:0000256" key="2">
    <source>
        <dbReference type="SAM" id="Phobius"/>
    </source>
</evidence>
<keyword evidence="2" id="KW-1133">Transmembrane helix</keyword>
<dbReference type="EMBL" id="JBHSWH010000001">
    <property type="protein sequence ID" value="MFC6704715.1"/>
    <property type="molecule type" value="Genomic_DNA"/>
</dbReference>
<sequence length="283" mass="29101">MLSKTSRKDVAKDKVADLASAVADAAEAGREKIAPVVENVTGQLSDAADKASDAAAPHVAKAKDVVAEAAAPHVAKAKEATADAVDTAAPHVEKAKKAAKKASEDVTEAAAPHVKKAKKATQQASENAAKIKASAADRAEAAGLTKEQAHRLFADEWMPRIQETIAATTAAGTQAYAALPQQARDVVETVAPQVAKKRRKKGKLLIALGLLAGAGAVALYLSGQKGGAKRVPEVTAPEIEKLDVNPVEDTTAVPASDDAVGDLEKKVDASVTGSRRGRHAAKE</sequence>
<gene>
    <name evidence="3" type="ORF">ACFQDH_05410</name>
</gene>
<accession>A0ABW2AD92</accession>
<organism evidence="3 4">
    <name type="scientific">Flexivirga alba</name>
    <dbReference type="NCBI Taxonomy" id="702742"/>
    <lineage>
        <taxon>Bacteria</taxon>
        <taxon>Bacillati</taxon>
        <taxon>Actinomycetota</taxon>
        <taxon>Actinomycetes</taxon>
        <taxon>Micrococcales</taxon>
        <taxon>Dermacoccaceae</taxon>
        <taxon>Flexivirga</taxon>
    </lineage>
</organism>
<name>A0ABW2AD92_9MICO</name>
<evidence type="ECO:0000313" key="3">
    <source>
        <dbReference type="EMBL" id="MFC6704715.1"/>
    </source>
</evidence>
<comment type="caution">
    <text evidence="3">The sequence shown here is derived from an EMBL/GenBank/DDBJ whole genome shotgun (WGS) entry which is preliminary data.</text>
</comment>
<evidence type="ECO:0008006" key="5">
    <source>
        <dbReference type="Google" id="ProtNLM"/>
    </source>
</evidence>
<feature type="compositionally biased region" description="Low complexity" evidence="1">
    <location>
        <begin position="124"/>
        <end position="134"/>
    </location>
</feature>
<dbReference type="RefSeq" id="WP_382399201.1">
    <property type="nucleotide sequence ID" value="NZ_JBHSWH010000001.1"/>
</dbReference>
<dbReference type="SUPFAM" id="SSF58113">
    <property type="entry name" value="Apolipoprotein A-I"/>
    <property type="match status" value="1"/>
</dbReference>
<feature type="transmembrane region" description="Helical" evidence="2">
    <location>
        <begin position="204"/>
        <end position="223"/>
    </location>
</feature>
<dbReference type="Gene3D" id="1.20.120.20">
    <property type="entry name" value="Apolipoprotein"/>
    <property type="match status" value="1"/>
</dbReference>
<reference evidence="4" key="1">
    <citation type="journal article" date="2019" name="Int. J. Syst. Evol. Microbiol.">
        <title>The Global Catalogue of Microorganisms (GCM) 10K type strain sequencing project: providing services to taxonomists for standard genome sequencing and annotation.</title>
        <authorList>
            <consortium name="The Broad Institute Genomics Platform"/>
            <consortium name="The Broad Institute Genome Sequencing Center for Infectious Disease"/>
            <person name="Wu L."/>
            <person name="Ma J."/>
        </authorList>
    </citation>
    <scope>NUCLEOTIDE SEQUENCE [LARGE SCALE GENOMIC DNA]</scope>
    <source>
        <strain evidence="4">CCUG 58127</strain>
    </source>
</reference>
<feature type="region of interest" description="Disordered" evidence="1">
    <location>
        <begin position="230"/>
        <end position="283"/>
    </location>
</feature>
<evidence type="ECO:0000313" key="4">
    <source>
        <dbReference type="Proteomes" id="UP001596298"/>
    </source>
</evidence>
<evidence type="ECO:0000256" key="1">
    <source>
        <dbReference type="SAM" id="MobiDB-lite"/>
    </source>
</evidence>
<dbReference type="Proteomes" id="UP001596298">
    <property type="component" value="Unassembled WGS sequence"/>
</dbReference>
<keyword evidence="4" id="KW-1185">Reference proteome</keyword>